<sequence length="462" mass="53779">MNLSNALLRHMTGSRGRVSLLPGYSCCTRKLGLWLRKHSLEVTRACTRQLESIAAQRVRRSLQLFELYTKIWDEVALKEFLKAWRARMRRTGRELLFSSVGVTMFNWERDRIDNEELYSYANEIEIIHKLKEATVVCEDCHQRMIVDKPQADIEYCQCKGKGPKEENHWEPFIERRDMLIWRREETDTRSGGLYAYKVFGSFSDVTADEFLRVQVDVDYRKAWDTTAKRLEIIDTDPEGVVDGNQRSDVIYWEMIWPRLFSNRDYVYQRRWVLDKEKGIVVIVSRGVQHPQAPDRPDTYRVNSYWSYMVIKPSKDFDEPGIEFGLTYFEDPGINIPYAVSAWVAVSGLPDFLNKMRQAAKDYKHYIARTQKPEVIEPSEEMDVSSAEIILSSQSNDGINETATKEMISLPEEPNNSENSPISLQVESSSESEVQSSEDELSEQIVEKQSGYLRYVFLTKLFA</sequence>
<keyword evidence="4" id="KW-0597">Phosphoprotein</keyword>
<evidence type="ECO:0000256" key="1">
    <source>
        <dbReference type="ARBA" id="ARBA00004496"/>
    </source>
</evidence>
<evidence type="ECO:0000256" key="12">
    <source>
        <dbReference type="SAM" id="MobiDB-lite"/>
    </source>
</evidence>
<keyword evidence="3" id="KW-0963">Cytoplasm</keyword>
<evidence type="ECO:0000259" key="13">
    <source>
        <dbReference type="PROSITE" id="PS50848"/>
    </source>
</evidence>
<dbReference type="RefSeq" id="XP_011301305.1">
    <property type="nucleotide sequence ID" value="XM_011303003.1"/>
</dbReference>
<dbReference type="GO" id="GO:0008289">
    <property type="term" value="F:lipid binding"/>
    <property type="evidence" value="ECO:0007669"/>
    <property type="project" value="UniProtKB-KW"/>
</dbReference>
<comment type="subcellular location">
    <subcellularLocation>
        <location evidence="1">Cytoplasm</location>
    </subcellularLocation>
</comment>
<evidence type="ECO:0000313" key="14">
    <source>
        <dbReference type="Proteomes" id="UP000694866"/>
    </source>
</evidence>
<accession>A0A9R1T259</accession>
<dbReference type="InterPro" id="IPR041949">
    <property type="entry name" value="START_STARD7"/>
</dbReference>
<keyword evidence="7" id="KW-0446">Lipid-binding</keyword>
<protein>
    <recommendedName>
        <fullName evidence="9">Phosphatidylcholine transfer protein</fullName>
    </recommendedName>
    <alternativeName>
        <fullName evidence="11">START domain-containing protein 2</fullName>
    </alternativeName>
    <alternativeName>
        <fullName evidence="10">StAR-related lipid transfer protein 2</fullName>
    </alternativeName>
</protein>
<dbReference type="SUPFAM" id="SSF55961">
    <property type="entry name" value="Bet v1-like"/>
    <property type="match status" value="1"/>
</dbReference>
<organism evidence="14 15">
    <name type="scientific">Fopius arisanus</name>
    <dbReference type="NCBI Taxonomy" id="64838"/>
    <lineage>
        <taxon>Eukaryota</taxon>
        <taxon>Metazoa</taxon>
        <taxon>Ecdysozoa</taxon>
        <taxon>Arthropoda</taxon>
        <taxon>Hexapoda</taxon>
        <taxon>Insecta</taxon>
        <taxon>Pterygota</taxon>
        <taxon>Neoptera</taxon>
        <taxon>Endopterygota</taxon>
        <taxon>Hymenoptera</taxon>
        <taxon>Apocrita</taxon>
        <taxon>Ichneumonoidea</taxon>
        <taxon>Braconidae</taxon>
        <taxon>Opiinae</taxon>
        <taxon>Fopius</taxon>
    </lineage>
</organism>
<dbReference type="Proteomes" id="UP000694866">
    <property type="component" value="Unplaced"/>
</dbReference>
<dbReference type="FunFam" id="3.30.530.20:FF:000017">
    <property type="entry name" value="Phosphatidylcholine transfer protein, putative"/>
    <property type="match status" value="1"/>
</dbReference>
<evidence type="ECO:0000313" key="15">
    <source>
        <dbReference type="RefSeq" id="XP_011301305.1"/>
    </source>
</evidence>
<comment type="subunit">
    <text evidence="8">Interacts with ACOT13/THEM2.</text>
</comment>
<evidence type="ECO:0000256" key="9">
    <source>
        <dbReference type="ARBA" id="ARBA00069061"/>
    </source>
</evidence>
<evidence type="ECO:0000256" key="3">
    <source>
        <dbReference type="ARBA" id="ARBA00022490"/>
    </source>
</evidence>
<evidence type="ECO:0000256" key="2">
    <source>
        <dbReference type="ARBA" id="ARBA00022448"/>
    </source>
</evidence>
<evidence type="ECO:0000256" key="4">
    <source>
        <dbReference type="ARBA" id="ARBA00022553"/>
    </source>
</evidence>
<proteinExistence type="predicted"/>
<dbReference type="GO" id="GO:0005829">
    <property type="term" value="C:cytosol"/>
    <property type="evidence" value="ECO:0007669"/>
    <property type="project" value="UniProtKB-ARBA"/>
</dbReference>
<evidence type="ECO:0000256" key="7">
    <source>
        <dbReference type="ARBA" id="ARBA00023121"/>
    </source>
</evidence>
<gene>
    <name evidence="15" type="primary">LOC105265494</name>
</gene>
<dbReference type="InterPro" id="IPR002913">
    <property type="entry name" value="START_lipid-bd_dom"/>
</dbReference>
<dbReference type="KEGG" id="fas:105265494"/>
<dbReference type="Pfam" id="PF01852">
    <property type="entry name" value="START"/>
    <property type="match status" value="1"/>
</dbReference>
<feature type="region of interest" description="Disordered" evidence="12">
    <location>
        <begin position="408"/>
        <end position="442"/>
    </location>
</feature>
<evidence type="ECO:0000256" key="5">
    <source>
        <dbReference type="ARBA" id="ARBA00022990"/>
    </source>
</evidence>
<dbReference type="OrthoDB" id="1295045at2759"/>
<name>A0A9R1T259_9HYME</name>
<dbReference type="PANTHER" id="PTHR19308">
    <property type="entry name" value="PHOSPHATIDYLCHOLINE TRANSFER PROTEIN"/>
    <property type="match status" value="1"/>
</dbReference>
<evidence type="ECO:0000256" key="11">
    <source>
        <dbReference type="ARBA" id="ARBA00079049"/>
    </source>
</evidence>
<evidence type="ECO:0000256" key="10">
    <source>
        <dbReference type="ARBA" id="ARBA00077188"/>
    </source>
</evidence>
<keyword evidence="2" id="KW-0813">Transport</keyword>
<dbReference type="GO" id="GO:0006869">
    <property type="term" value="P:lipid transport"/>
    <property type="evidence" value="ECO:0007669"/>
    <property type="project" value="UniProtKB-KW"/>
</dbReference>
<keyword evidence="5" id="KW-0007">Acetylation</keyword>
<feature type="domain" description="START" evidence="13">
    <location>
        <begin position="181"/>
        <end position="364"/>
    </location>
</feature>
<feature type="compositionally biased region" description="Low complexity" evidence="12">
    <location>
        <begin position="422"/>
        <end position="434"/>
    </location>
</feature>
<evidence type="ECO:0000256" key="8">
    <source>
        <dbReference type="ARBA" id="ARBA00063535"/>
    </source>
</evidence>
<dbReference type="PROSITE" id="PS50848">
    <property type="entry name" value="START"/>
    <property type="match status" value="1"/>
</dbReference>
<keyword evidence="14" id="KW-1185">Reference proteome</keyword>
<dbReference type="AlphaFoldDB" id="A0A9R1T259"/>
<evidence type="ECO:0000256" key="6">
    <source>
        <dbReference type="ARBA" id="ARBA00023055"/>
    </source>
</evidence>
<dbReference type="InterPro" id="IPR023393">
    <property type="entry name" value="START-like_dom_sf"/>
</dbReference>
<reference evidence="15" key="1">
    <citation type="submission" date="2025-08" db="UniProtKB">
        <authorList>
            <consortium name="RefSeq"/>
        </authorList>
    </citation>
    <scope>IDENTIFICATION</scope>
    <source>
        <strain evidence="15">USDA-PBARC FA_bdor</strain>
        <tissue evidence="15">Whole organism</tissue>
    </source>
</reference>
<dbReference type="InterPro" id="IPR051213">
    <property type="entry name" value="START_lipid_transfer"/>
</dbReference>
<dbReference type="CDD" id="cd08911">
    <property type="entry name" value="START_STARD7-like"/>
    <property type="match status" value="1"/>
</dbReference>
<keyword evidence="6" id="KW-0445">Lipid transport</keyword>
<dbReference type="SMART" id="SM00234">
    <property type="entry name" value="START"/>
    <property type="match status" value="1"/>
</dbReference>
<dbReference type="PANTHER" id="PTHR19308:SF8">
    <property type="entry name" value="STAR-RELATED LIPID TRANSFER PROTEIN 7, MITOCHONDRIAL"/>
    <property type="match status" value="1"/>
</dbReference>
<dbReference type="Gene3D" id="3.30.530.20">
    <property type="match status" value="1"/>
</dbReference>
<dbReference type="GeneID" id="105265494"/>